<keyword evidence="9" id="KW-0547">Nucleotide-binding</keyword>
<dbReference type="InterPro" id="IPR005467">
    <property type="entry name" value="His_kinase_dom"/>
</dbReference>
<evidence type="ECO:0000259" key="17">
    <source>
        <dbReference type="PROSITE" id="PS50885"/>
    </source>
</evidence>
<dbReference type="Pfam" id="PF00512">
    <property type="entry name" value="HisKA"/>
    <property type="match status" value="1"/>
</dbReference>
<feature type="domain" description="HAMP" evidence="17">
    <location>
        <begin position="213"/>
        <end position="265"/>
    </location>
</feature>
<evidence type="ECO:0000256" key="11">
    <source>
        <dbReference type="ARBA" id="ARBA00022840"/>
    </source>
</evidence>
<keyword evidence="11" id="KW-0067">ATP-binding</keyword>
<evidence type="ECO:0000256" key="5">
    <source>
        <dbReference type="ARBA" id="ARBA00022519"/>
    </source>
</evidence>
<dbReference type="AlphaFoldDB" id="A0A6N1C6P2"/>
<keyword evidence="12 15" id="KW-1133">Transmembrane helix</keyword>
<evidence type="ECO:0000256" key="12">
    <source>
        <dbReference type="ARBA" id="ARBA00022989"/>
    </source>
</evidence>
<dbReference type="InterPro" id="IPR036097">
    <property type="entry name" value="HisK_dim/P_sf"/>
</dbReference>
<dbReference type="SUPFAM" id="SSF158472">
    <property type="entry name" value="HAMP domain-like"/>
    <property type="match status" value="1"/>
</dbReference>
<gene>
    <name evidence="18" type="ORF">GN234_03135</name>
</gene>
<dbReference type="Gene3D" id="1.10.287.130">
    <property type="match status" value="1"/>
</dbReference>
<keyword evidence="10" id="KW-0418">Kinase</keyword>
<evidence type="ECO:0000256" key="6">
    <source>
        <dbReference type="ARBA" id="ARBA00022553"/>
    </source>
</evidence>
<dbReference type="GO" id="GO:0005886">
    <property type="term" value="C:plasma membrane"/>
    <property type="evidence" value="ECO:0007669"/>
    <property type="project" value="UniProtKB-SubCell"/>
</dbReference>
<dbReference type="PROSITE" id="PS50885">
    <property type="entry name" value="HAMP"/>
    <property type="match status" value="1"/>
</dbReference>
<reference evidence="18 19" key="1">
    <citation type="submission" date="2020-02" db="EMBL/GenBank/DDBJ databases">
        <authorList>
            <person name="Liang J."/>
        </authorList>
    </citation>
    <scope>NUCLEOTIDE SEQUENCE [LARGE SCALE GENOMIC DNA]</scope>
    <source>
        <strain evidence="18 19">L22-9</strain>
    </source>
</reference>
<keyword evidence="7" id="KW-0808">Transferase</keyword>
<dbReference type="GO" id="GO:0005524">
    <property type="term" value="F:ATP binding"/>
    <property type="evidence" value="ECO:0007669"/>
    <property type="project" value="UniProtKB-KW"/>
</dbReference>
<evidence type="ECO:0000313" key="19">
    <source>
        <dbReference type="Proteomes" id="UP000509545"/>
    </source>
</evidence>
<dbReference type="Gene3D" id="1.10.8.500">
    <property type="entry name" value="HAMP domain in histidine kinase"/>
    <property type="match status" value="1"/>
</dbReference>
<dbReference type="SMART" id="SM00388">
    <property type="entry name" value="HisKA"/>
    <property type="match status" value="1"/>
</dbReference>
<dbReference type="RefSeq" id="WP_163858661.1">
    <property type="nucleotide sequence ID" value="NZ_CP048810.1"/>
</dbReference>
<feature type="transmembrane region" description="Helical" evidence="15">
    <location>
        <begin position="194"/>
        <end position="212"/>
    </location>
</feature>
<dbReference type="InterPro" id="IPR003594">
    <property type="entry name" value="HATPase_dom"/>
</dbReference>
<dbReference type="InterPro" id="IPR004358">
    <property type="entry name" value="Sig_transdc_His_kin-like_C"/>
</dbReference>
<proteinExistence type="predicted"/>
<keyword evidence="13" id="KW-0902">Two-component regulatory system</keyword>
<evidence type="ECO:0000256" key="13">
    <source>
        <dbReference type="ARBA" id="ARBA00023012"/>
    </source>
</evidence>
<evidence type="ECO:0000256" key="9">
    <source>
        <dbReference type="ARBA" id="ARBA00022741"/>
    </source>
</evidence>
<keyword evidence="19" id="KW-1185">Reference proteome</keyword>
<sequence length="471" mass="51555">MMGIWQRSLAARFILLLLLALALSQGAGFLISWDERGQALRSAAKSEFFSRTASLTLLLESTPSALHSDILNVSGTNYSRFWISTEAPRDASSWWQDARAQLLKPLPNRTAAPGDAEEREVSTKLTAVPSQAIESGLVWSQLPSTSWPLSRPALYLPLEAANGSGLAVRLADDVWLNAVYAKSIPNSPLTLQSLLSLAITALALSLIAIVVARGITRPMRHLAAAAELLGRGESVPHLPESGPDDIRQTVEAFNRMQARIQRFVDDRTRMLAAIGHDLRTPITSLRLRAEFVTDPEVQEKMLATIEEIRSMTEAAIAYAREEATVEATRAVDVSALVESLCDDLAELGMQVSYMGGPKIIYRCRPDALRRALRNLIENAVRYGEQARVSIHHAMEGIDIIIEDDGPGIPNHAREQVFAPFFRLEDSRSRDTGGIGLGLSIARAIVRHHGGDISLNNLDAGMRALINLPLTR</sequence>
<evidence type="ECO:0000256" key="1">
    <source>
        <dbReference type="ARBA" id="ARBA00000085"/>
    </source>
</evidence>
<dbReference type="InterPro" id="IPR036890">
    <property type="entry name" value="HATPase_C_sf"/>
</dbReference>
<name>A0A6N1C6P2_9PSED</name>
<dbReference type="CDD" id="cd00082">
    <property type="entry name" value="HisKA"/>
    <property type="match status" value="1"/>
</dbReference>
<keyword evidence="5" id="KW-0997">Cell inner membrane</keyword>
<dbReference type="PANTHER" id="PTHR44936">
    <property type="entry name" value="SENSOR PROTEIN CREC"/>
    <property type="match status" value="1"/>
</dbReference>
<dbReference type="EC" id="2.7.13.3" evidence="3"/>
<evidence type="ECO:0000256" key="4">
    <source>
        <dbReference type="ARBA" id="ARBA00022475"/>
    </source>
</evidence>
<keyword evidence="8 15" id="KW-0812">Transmembrane</keyword>
<protein>
    <recommendedName>
        <fullName evidence="3">histidine kinase</fullName>
        <ecNumber evidence="3">2.7.13.3</ecNumber>
    </recommendedName>
</protein>
<dbReference type="SUPFAM" id="SSF55874">
    <property type="entry name" value="ATPase domain of HSP90 chaperone/DNA topoisomerase II/histidine kinase"/>
    <property type="match status" value="1"/>
</dbReference>
<dbReference type="Pfam" id="PF02518">
    <property type="entry name" value="HATPase_c"/>
    <property type="match status" value="1"/>
</dbReference>
<dbReference type="InterPro" id="IPR003661">
    <property type="entry name" value="HisK_dim/P_dom"/>
</dbReference>
<evidence type="ECO:0000256" key="10">
    <source>
        <dbReference type="ARBA" id="ARBA00022777"/>
    </source>
</evidence>
<accession>A0A6N1C6P2</accession>
<dbReference type="SUPFAM" id="SSF47384">
    <property type="entry name" value="Homodimeric domain of signal transducing histidine kinase"/>
    <property type="match status" value="1"/>
</dbReference>
<evidence type="ECO:0000259" key="16">
    <source>
        <dbReference type="PROSITE" id="PS50109"/>
    </source>
</evidence>
<dbReference type="SMART" id="SM00304">
    <property type="entry name" value="HAMP"/>
    <property type="match status" value="1"/>
</dbReference>
<organism evidence="18 19">
    <name type="scientific">Pseudomonas bijieensis</name>
    <dbReference type="NCBI Taxonomy" id="2681983"/>
    <lineage>
        <taxon>Bacteria</taxon>
        <taxon>Pseudomonadati</taxon>
        <taxon>Pseudomonadota</taxon>
        <taxon>Gammaproteobacteria</taxon>
        <taxon>Pseudomonadales</taxon>
        <taxon>Pseudomonadaceae</taxon>
        <taxon>Pseudomonas</taxon>
    </lineage>
</organism>
<dbReference type="PRINTS" id="PR00344">
    <property type="entry name" value="BCTRLSENSOR"/>
</dbReference>
<evidence type="ECO:0000256" key="2">
    <source>
        <dbReference type="ARBA" id="ARBA00004429"/>
    </source>
</evidence>
<dbReference type="GO" id="GO:0000155">
    <property type="term" value="F:phosphorelay sensor kinase activity"/>
    <property type="evidence" value="ECO:0007669"/>
    <property type="project" value="InterPro"/>
</dbReference>
<dbReference type="Proteomes" id="UP000509545">
    <property type="component" value="Chromosome"/>
</dbReference>
<dbReference type="PANTHER" id="PTHR44936:SF5">
    <property type="entry name" value="SENSOR HISTIDINE KINASE ENVZ"/>
    <property type="match status" value="1"/>
</dbReference>
<dbReference type="Gene3D" id="3.30.565.10">
    <property type="entry name" value="Histidine kinase-like ATPase, C-terminal domain"/>
    <property type="match status" value="1"/>
</dbReference>
<keyword evidence="6" id="KW-0597">Phosphoprotein</keyword>
<dbReference type="InterPro" id="IPR003660">
    <property type="entry name" value="HAMP_dom"/>
</dbReference>
<comment type="subcellular location">
    <subcellularLocation>
        <location evidence="2">Cell inner membrane</location>
        <topology evidence="2">Multi-pass membrane protein</topology>
    </subcellularLocation>
</comment>
<evidence type="ECO:0000256" key="3">
    <source>
        <dbReference type="ARBA" id="ARBA00012438"/>
    </source>
</evidence>
<comment type="catalytic activity">
    <reaction evidence="1">
        <text>ATP + protein L-histidine = ADP + protein N-phospho-L-histidine.</text>
        <dbReference type="EC" id="2.7.13.3"/>
    </reaction>
</comment>
<keyword evidence="14 15" id="KW-0472">Membrane</keyword>
<dbReference type="InterPro" id="IPR050980">
    <property type="entry name" value="2C_sensor_his_kinase"/>
</dbReference>
<evidence type="ECO:0000256" key="15">
    <source>
        <dbReference type="SAM" id="Phobius"/>
    </source>
</evidence>
<evidence type="ECO:0000256" key="14">
    <source>
        <dbReference type="ARBA" id="ARBA00023136"/>
    </source>
</evidence>
<feature type="domain" description="Histidine kinase" evidence="16">
    <location>
        <begin position="273"/>
        <end position="471"/>
    </location>
</feature>
<keyword evidence="4" id="KW-1003">Cell membrane</keyword>
<evidence type="ECO:0000256" key="7">
    <source>
        <dbReference type="ARBA" id="ARBA00022679"/>
    </source>
</evidence>
<dbReference type="PROSITE" id="PS50109">
    <property type="entry name" value="HIS_KIN"/>
    <property type="match status" value="1"/>
</dbReference>
<dbReference type="Pfam" id="PF00672">
    <property type="entry name" value="HAMP"/>
    <property type="match status" value="1"/>
</dbReference>
<evidence type="ECO:0000256" key="8">
    <source>
        <dbReference type="ARBA" id="ARBA00022692"/>
    </source>
</evidence>
<dbReference type="SMART" id="SM00387">
    <property type="entry name" value="HATPase_c"/>
    <property type="match status" value="1"/>
</dbReference>
<dbReference type="KEGG" id="pbz:GN234_03135"/>
<dbReference type="EMBL" id="CP048810">
    <property type="protein sequence ID" value="QKS80998.1"/>
    <property type="molecule type" value="Genomic_DNA"/>
</dbReference>
<evidence type="ECO:0000313" key="18">
    <source>
        <dbReference type="EMBL" id="QKS80998.1"/>
    </source>
</evidence>
<dbReference type="CDD" id="cd06225">
    <property type="entry name" value="HAMP"/>
    <property type="match status" value="1"/>
</dbReference>